<dbReference type="InterPro" id="IPR017847">
    <property type="entry name" value="T6SS_RhsGE_Vgr_subset"/>
</dbReference>
<gene>
    <name evidence="3" type="ORF">AWB80_00578</name>
</gene>
<dbReference type="RefSeq" id="WP_061173149.1">
    <property type="nucleotide sequence ID" value="NZ_FCOE02000002.1"/>
</dbReference>
<evidence type="ECO:0000259" key="2">
    <source>
        <dbReference type="Pfam" id="PF04717"/>
    </source>
</evidence>
<dbReference type="Gene3D" id="4.10.220.110">
    <property type="match status" value="1"/>
</dbReference>
<sequence length="883" mass="93365">MNSLADRMLANKRFDFTSEAFDADKFAVVEMEGFESISQPFRFVLTLVSADASIDFDTMLSHRASFVIYGPEGGIRAPYHGILAEFEQLHRVDGYVFYRAVLVPRLWRLSLFRVSEVYLDERPITETVRGVLETGRLNSADYEFKLTGSYRPRTFVCQYQETYLDFVSRWLEKEGIYYYFDHSGGADKLVVIDDKLMHDADALPVAYRPDDSLDTGLAADSVRDFVCRQKPLPHEVVLQDYNYRKAAVQLKARATVADAGIGEVMLYGENFRDQQEGDRYAKLRAQELICGGKVYAGEGTALGLRSGYFCTLAQHYRDDFNGRYLVTEVHHEGSQAGALLNGVSSPYSDGARGGEIVYRNSFRAIAAATQFRPERATAKPRVAGTMNATIDSEGNGQYAELDEYGQYKVQLPFDKTDKNANKSSARLRMASPYAGTDHGMHFPLHKDAEVLLSFIDGDPDQPVIVGSLANSENSNVVTQDNAQANRIATAGGNQLHMTDSKGKEAVWLHSPFHNSTIGIGSTDVNGGGSLWTSTAGSSESVTVGVSNSLFAGTKNSLTLSYEGSLSASMTTKASFGANVSFGLSTNVSWNKGKSITVDDSDTVSLKTSGKLQGAETVLISGGQDPIIKTTVDGVKDSIKGAVALSLAVNAAIALDAGIAISAADDAGGGSGKIAPWTPGSYGVTAAQTALGGALTSILAHKVLFDGAKAIAAASEAKPLYASNIELGISGIKATVLPLPGIGSTLNMSQFGSELSVASGPGVSSSVEVDSLQVVLKAGGANTTWVDGDGAGTRAATIKLTAVSGLTATAGADLGLKATGALSAQAAGNVSVKGAQVTIDGLDKVATISTNVNVEAANAFSVTASQVKFNGSTVKFNSALIQLG</sequence>
<dbReference type="Gene3D" id="3.55.50.10">
    <property type="entry name" value="Baseplate protein-like domains"/>
    <property type="match status" value="1"/>
</dbReference>
<dbReference type="SUPFAM" id="SSF69349">
    <property type="entry name" value="Phage fibre proteins"/>
    <property type="match status" value="1"/>
</dbReference>
<dbReference type="Proteomes" id="UP000054911">
    <property type="component" value="Unassembled WGS sequence"/>
</dbReference>
<accession>A0A157ZD39</accession>
<dbReference type="NCBIfam" id="TIGR01646">
    <property type="entry name" value="vgr_GE"/>
    <property type="match status" value="1"/>
</dbReference>
<dbReference type="Gene3D" id="2.30.110.50">
    <property type="match status" value="1"/>
</dbReference>
<dbReference type="STRING" id="1777141.AWB80_00578"/>
<reference evidence="3" key="1">
    <citation type="submission" date="2016-01" db="EMBL/GenBank/DDBJ databases">
        <authorList>
            <person name="Peeters C."/>
        </authorList>
    </citation>
    <scope>NUCLEOTIDE SEQUENCE [LARGE SCALE GENOMIC DNA]</scope>
    <source>
        <strain evidence="3">LMG 29323</strain>
    </source>
</reference>
<evidence type="ECO:0000256" key="1">
    <source>
        <dbReference type="ARBA" id="ARBA00005558"/>
    </source>
</evidence>
<dbReference type="Pfam" id="PF05954">
    <property type="entry name" value="Phage_GPD"/>
    <property type="match status" value="1"/>
</dbReference>
<evidence type="ECO:0000313" key="4">
    <source>
        <dbReference type="Proteomes" id="UP000054911"/>
    </source>
</evidence>
<evidence type="ECO:0000313" key="3">
    <source>
        <dbReference type="EMBL" id="SAK43339.1"/>
    </source>
</evidence>
<organism evidence="3 4">
    <name type="scientific">Caballeronia pedi</name>
    <dbReference type="NCBI Taxonomy" id="1777141"/>
    <lineage>
        <taxon>Bacteria</taxon>
        <taxon>Pseudomonadati</taxon>
        <taxon>Pseudomonadota</taxon>
        <taxon>Betaproteobacteria</taxon>
        <taxon>Burkholderiales</taxon>
        <taxon>Burkholderiaceae</taxon>
        <taxon>Caballeronia</taxon>
    </lineage>
</organism>
<dbReference type="AlphaFoldDB" id="A0A157ZD39"/>
<dbReference type="Pfam" id="PF04717">
    <property type="entry name" value="Phage_base_V"/>
    <property type="match status" value="1"/>
</dbReference>
<dbReference type="InterPro" id="IPR037026">
    <property type="entry name" value="Vgr_OB-fold_dom_sf"/>
</dbReference>
<dbReference type="NCBIfam" id="TIGR03361">
    <property type="entry name" value="VI_Rhs_Vgr"/>
    <property type="match status" value="1"/>
</dbReference>
<dbReference type="EMBL" id="FCOE02000002">
    <property type="protein sequence ID" value="SAK43339.1"/>
    <property type="molecule type" value="Genomic_DNA"/>
</dbReference>
<keyword evidence="4" id="KW-1185">Reference proteome</keyword>
<dbReference type="SUPFAM" id="SSF69255">
    <property type="entry name" value="gp5 N-terminal domain-like"/>
    <property type="match status" value="1"/>
</dbReference>
<dbReference type="InterPro" id="IPR006531">
    <property type="entry name" value="Gp5/Vgr_OB"/>
</dbReference>
<dbReference type="OrthoDB" id="8590234at2"/>
<protein>
    <submittedName>
        <fullName evidence="3">VgrG-5</fullName>
    </submittedName>
</protein>
<comment type="similarity">
    <text evidence="1">Belongs to the VgrG protein family.</text>
</comment>
<comment type="caution">
    <text evidence="3">The sequence shown here is derived from an EMBL/GenBank/DDBJ whole genome shotgun (WGS) entry which is preliminary data.</text>
</comment>
<proteinExistence type="inferred from homology"/>
<dbReference type="SUPFAM" id="SSF69279">
    <property type="entry name" value="Phage tail proteins"/>
    <property type="match status" value="2"/>
</dbReference>
<feature type="domain" description="Gp5/Type VI secretion system Vgr protein OB-fold" evidence="2">
    <location>
        <begin position="403"/>
        <end position="468"/>
    </location>
</feature>
<dbReference type="InterPro" id="IPR006533">
    <property type="entry name" value="T6SS_Vgr_RhsGE"/>
</dbReference>
<dbReference type="Gene3D" id="2.40.50.230">
    <property type="entry name" value="Gp5 N-terminal domain"/>
    <property type="match status" value="1"/>
</dbReference>
<name>A0A157ZD39_9BURK</name>